<keyword evidence="6" id="KW-1185">Reference proteome</keyword>
<proteinExistence type="predicted"/>
<organism evidence="5 6">
    <name type="scientific">Escallonia herrerae</name>
    <dbReference type="NCBI Taxonomy" id="1293975"/>
    <lineage>
        <taxon>Eukaryota</taxon>
        <taxon>Viridiplantae</taxon>
        <taxon>Streptophyta</taxon>
        <taxon>Embryophyta</taxon>
        <taxon>Tracheophyta</taxon>
        <taxon>Spermatophyta</taxon>
        <taxon>Magnoliopsida</taxon>
        <taxon>eudicotyledons</taxon>
        <taxon>Gunneridae</taxon>
        <taxon>Pentapetalae</taxon>
        <taxon>asterids</taxon>
        <taxon>campanulids</taxon>
        <taxon>Escalloniales</taxon>
        <taxon>Escalloniaceae</taxon>
        <taxon>Escallonia</taxon>
    </lineage>
</organism>
<reference evidence="5" key="1">
    <citation type="submission" date="2022-12" db="EMBL/GenBank/DDBJ databases">
        <title>Draft genome assemblies for two species of Escallonia (Escalloniales).</title>
        <authorList>
            <person name="Chanderbali A."/>
            <person name="Dervinis C."/>
            <person name="Anghel I."/>
            <person name="Soltis D."/>
            <person name="Soltis P."/>
            <person name="Zapata F."/>
        </authorList>
    </citation>
    <scope>NUCLEOTIDE SEQUENCE</scope>
    <source>
        <strain evidence="5">UCBG64.0493</strain>
        <tissue evidence="5">Leaf</tissue>
    </source>
</reference>
<dbReference type="GO" id="GO:0022857">
    <property type="term" value="F:transmembrane transporter activity"/>
    <property type="evidence" value="ECO:0007669"/>
    <property type="project" value="InterPro"/>
</dbReference>
<evidence type="ECO:0000256" key="3">
    <source>
        <dbReference type="ARBA" id="ARBA00023136"/>
    </source>
</evidence>
<keyword evidence="3 4" id="KW-0472">Membrane</keyword>
<dbReference type="InterPro" id="IPR030184">
    <property type="entry name" value="WAT1-related"/>
</dbReference>
<evidence type="ECO:0000313" key="5">
    <source>
        <dbReference type="EMBL" id="KAK3031532.1"/>
    </source>
</evidence>
<sequence>MITSQPFDLRLEKVGLGTKGGKAKVVVTLMGIGGAMILTFYKGVEINIWPTKFDLLHRAVPPLGEHASHIVGPLLAIASGFSIAIVLITALIAMMGSLQGIVYAPCMERDWSQWKLGRDIRLFTVAWLLPQYVVL</sequence>
<evidence type="ECO:0000313" key="6">
    <source>
        <dbReference type="Proteomes" id="UP001188597"/>
    </source>
</evidence>
<evidence type="ECO:0000256" key="2">
    <source>
        <dbReference type="ARBA" id="ARBA00022989"/>
    </source>
</evidence>
<dbReference type="EMBL" id="JAVXUP010000302">
    <property type="protein sequence ID" value="KAK3031532.1"/>
    <property type="molecule type" value="Genomic_DNA"/>
</dbReference>
<keyword evidence="2 4" id="KW-1133">Transmembrane helix</keyword>
<dbReference type="AlphaFoldDB" id="A0AA89BC00"/>
<evidence type="ECO:0000256" key="1">
    <source>
        <dbReference type="ARBA" id="ARBA00022692"/>
    </source>
</evidence>
<dbReference type="GO" id="GO:0016020">
    <property type="term" value="C:membrane"/>
    <property type="evidence" value="ECO:0007669"/>
    <property type="project" value="InterPro"/>
</dbReference>
<dbReference type="Proteomes" id="UP001188597">
    <property type="component" value="Unassembled WGS sequence"/>
</dbReference>
<comment type="caution">
    <text evidence="5">The sequence shown here is derived from an EMBL/GenBank/DDBJ whole genome shotgun (WGS) entry which is preliminary data.</text>
</comment>
<evidence type="ECO:0000256" key="4">
    <source>
        <dbReference type="SAM" id="Phobius"/>
    </source>
</evidence>
<dbReference type="PANTHER" id="PTHR31218">
    <property type="entry name" value="WAT1-RELATED PROTEIN"/>
    <property type="match status" value="1"/>
</dbReference>
<keyword evidence="1 4" id="KW-0812">Transmembrane</keyword>
<gene>
    <name evidence="5" type="ORF">RJ639_036046</name>
</gene>
<feature type="transmembrane region" description="Helical" evidence="4">
    <location>
        <begin position="70"/>
        <end position="93"/>
    </location>
</feature>
<accession>A0AA89BC00</accession>
<feature type="transmembrane region" description="Helical" evidence="4">
    <location>
        <begin position="21"/>
        <end position="41"/>
    </location>
</feature>
<name>A0AA89BC00_9ASTE</name>
<protein>
    <submittedName>
        <fullName evidence="5">Uncharacterized protein</fullName>
    </submittedName>
</protein>